<dbReference type="InterPro" id="IPR059166">
    <property type="entry name" value="PLD-like_cat"/>
</dbReference>
<evidence type="ECO:0000313" key="2">
    <source>
        <dbReference type="Proteomes" id="UP001139462"/>
    </source>
</evidence>
<dbReference type="Gene3D" id="3.30.870.10">
    <property type="entry name" value="Endonuclease Chain A"/>
    <property type="match status" value="1"/>
</dbReference>
<name>A0A9X1U6Q3_9FLAO</name>
<dbReference type="EMBL" id="JAIRBB010000012">
    <property type="protein sequence ID" value="MCG2431848.1"/>
    <property type="molecule type" value="Genomic_DNA"/>
</dbReference>
<accession>A0A9X1U6Q3</accession>
<organism evidence="1 2">
    <name type="scientific">Aequorivita xiaoshiensis</name>
    <dbReference type="NCBI Taxonomy" id="2874476"/>
    <lineage>
        <taxon>Bacteria</taxon>
        <taxon>Pseudomonadati</taxon>
        <taxon>Bacteroidota</taxon>
        <taxon>Flavobacteriia</taxon>
        <taxon>Flavobacteriales</taxon>
        <taxon>Flavobacteriaceae</taxon>
        <taxon>Aequorivita</taxon>
    </lineage>
</organism>
<dbReference type="RefSeq" id="WP_237608927.1">
    <property type="nucleotide sequence ID" value="NZ_JAIRBB010000012.1"/>
</dbReference>
<proteinExistence type="predicted"/>
<dbReference type="Proteomes" id="UP001139462">
    <property type="component" value="Unassembled WGS sequence"/>
</dbReference>
<comment type="caution">
    <text evidence="1">The sequence shown here is derived from an EMBL/GenBank/DDBJ whole genome shotgun (WGS) entry which is preliminary data.</text>
</comment>
<gene>
    <name evidence="1" type="ORF">K8344_12005</name>
</gene>
<sequence length="290" mass="33837">MSKFVTGKELESAIYDTIWDAKANLLIVSPFIKLDEYFQKLFNKHENDPKIHILLVFGKNQKDIKRSLNKRDFDFFKKFPNVSIIYTPNLHAKYYGNESQGIITSINLYDYSFINNIEFGVFSKQSILNRFSTSADNEAWNTCMDIAEANEVVFIKRPVYDQKLFGKRYVSSKILFDSTEKFYGNSLNGETGNNKLNDYPDELALGSNSEDRPEREAFNEEFLNKNNSEIQTYGYCIRTGKKIKFNPKQPMCKEAWKIWNEYGNENFKEKYCHKTGKPSYGKTSMKNPIL</sequence>
<dbReference type="CDD" id="cd09176">
    <property type="entry name" value="PLDc_unchar6"/>
    <property type="match status" value="1"/>
</dbReference>
<evidence type="ECO:0000313" key="1">
    <source>
        <dbReference type="EMBL" id="MCG2431848.1"/>
    </source>
</evidence>
<reference evidence="1" key="1">
    <citation type="submission" date="2021-09" db="EMBL/GenBank/DDBJ databases">
        <title>Genome of Aequorivita sp. strain F64183.</title>
        <authorList>
            <person name="Wang Y."/>
        </authorList>
    </citation>
    <scope>NUCLEOTIDE SEQUENCE</scope>
    <source>
        <strain evidence="1">F64183</strain>
    </source>
</reference>
<protein>
    <submittedName>
        <fullName evidence="1">Phospholipase D family protein</fullName>
    </submittedName>
</protein>
<dbReference type="AlphaFoldDB" id="A0A9X1U6Q3"/>
<dbReference type="SUPFAM" id="SSF56024">
    <property type="entry name" value="Phospholipase D/nuclease"/>
    <property type="match status" value="1"/>
</dbReference>
<keyword evidence="2" id="KW-1185">Reference proteome</keyword>